<dbReference type="SMART" id="SM00332">
    <property type="entry name" value="PP2Cc"/>
    <property type="match status" value="1"/>
</dbReference>
<comment type="cofactor">
    <cofactor evidence="1">
        <name>Mn(2+)</name>
        <dbReference type="ChEBI" id="CHEBI:29035"/>
    </cofactor>
</comment>
<sequence>MGASLTFLDKANTDVTTECGDWGPLSYSVSGMQGWRRSMEDDHIAHWDKNKRVGLFGVFDGHGGRGASQYVAKKIIKTILNTEAYKKNDYARALHEAFMEVDKEMATSEGAKEGVDDGEEGDEDNNSDLSDVDSSCQKEDDDVQMDVAEDDTIEDNDTSKALVDNAEDAAAGASTAPHTATSSPTNSPLEGVDEEEVEEEIDLETLPRENQHNEKHEEGEASSTGQQQQEEDQQQQQQMVWVRFVGECGEIPENEFWKMLGRQITADVQGCTAVVCALILGDGSSPPQLICANTGDSRCILARRNKAYALSDDHKPSQDTEMERIIAAGGQVEECMGQYRVQGDLNLSRALGDHRYKHDTTLPPECQIISPMPDLSKGKKRKGSPVKAGRSAAEAAAPEVGSFKQPRLNDVILHPGSEGSDSAFSLAALSGAVCQATVCPQLHLDNPNFEGNGCDNLTFMIIKIPDNIRKALPAPNPEETPEPGPPIVYGQRPRKRRNLTDTKSGVEDEEEGKENTCTERNAKRLKVADTAPPTAPTAGTDESVVNPLAGTGEGK</sequence>
<feature type="compositionally biased region" description="Acidic residues" evidence="13">
    <location>
        <begin position="191"/>
        <end position="203"/>
    </location>
</feature>
<dbReference type="OrthoDB" id="10264738at2759"/>
<evidence type="ECO:0000256" key="10">
    <source>
        <dbReference type="ARBA" id="ARBA00047761"/>
    </source>
</evidence>
<dbReference type="PANTHER" id="PTHR13832">
    <property type="entry name" value="PROTEIN PHOSPHATASE 2C"/>
    <property type="match status" value="1"/>
</dbReference>
<evidence type="ECO:0000256" key="1">
    <source>
        <dbReference type="ARBA" id="ARBA00001936"/>
    </source>
</evidence>
<feature type="compositionally biased region" description="Basic and acidic residues" evidence="13">
    <location>
        <begin position="205"/>
        <end position="219"/>
    </location>
</feature>
<comment type="catalytic activity">
    <reaction evidence="10">
        <text>O-phospho-L-seryl-[protein] + H2O = L-seryl-[protein] + phosphate</text>
        <dbReference type="Rhea" id="RHEA:20629"/>
        <dbReference type="Rhea" id="RHEA-COMP:9863"/>
        <dbReference type="Rhea" id="RHEA-COMP:11604"/>
        <dbReference type="ChEBI" id="CHEBI:15377"/>
        <dbReference type="ChEBI" id="CHEBI:29999"/>
        <dbReference type="ChEBI" id="CHEBI:43474"/>
        <dbReference type="ChEBI" id="CHEBI:83421"/>
        <dbReference type="EC" id="3.1.3.16"/>
    </reaction>
</comment>
<name>A0A7J6MTA8_PERCH</name>
<evidence type="ECO:0000256" key="12">
    <source>
        <dbReference type="RuleBase" id="RU003465"/>
    </source>
</evidence>
<evidence type="ECO:0000313" key="16">
    <source>
        <dbReference type="Proteomes" id="UP000591131"/>
    </source>
</evidence>
<evidence type="ECO:0000256" key="5">
    <source>
        <dbReference type="ARBA" id="ARBA00022723"/>
    </source>
</evidence>
<dbReference type="PROSITE" id="PS01032">
    <property type="entry name" value="PPM_1"/>
    <property type="match status" value="1"/>
</dbReference>
<evidence type="ECO:0000256" key="13">
    <source>
        <dbReference type="SAM" id="MobiDB-lite"/>
    </source>
</evidence>
<evidence type="ECO:0000256" key="7">
    <source>
        <dbReference type="ARBA" id="ARBA00022842"/>
    </source>
</evidence>
<evidence type="ECO:0000259" key="14">
    <source>
        <dbReference type="PROSITE" id="PS51746"/>
    </source>
</evidence>
<keyword evidence="9" id="KW-0464">Manganese</keyword>
<feature type="region of interest" description="Disordered" evidence="13">
    <location>
        <begin position="367"/>
        <end position="398"/>
    </location>
</feature>
<dbReference type="SUPFAM" id="SSF81606">
    <property type="entry name" value="PP2C-like"/>
    <property type="match status" value="1"/>
</dbReference>
<dbReference type="CDD" id="cd00143">
    <property type="entry name" value="PP2Cc"/>
    <property type="match status" value="1"/>
</dbReference>
<dbReference type="PROSITE" id="PS51746">
    <property type="entry name" value="PPM_2"/>
    <property type="match status" value="1"/>
</dbReference>
<feature type="compositionally biased region" description="Pro residues" evidence="13">
    <location>
        <begin position="474"/>
        <end position="486"/>
    </location>
</feature>
<keyword evidence="6 12" id="KW-0378">Hydrolase</keyword>
<evidence type="ECO:0000256" key="11">
    <source>
        <dbReference type="ARBA" id="ARBA00048336"/>
    </source>
</evidence>
<evidence type="ECO:0000256" key="9">
    <source>
        <dbReference type="ARBA" id="ARBA00023211"/>
    </source>
</evidence>
<dbReference type="Proteomes" id="UP000591131">
    <property type="component" value="Unassembled WGS sequence"/>
</dbReference>
<comment type="similarity">
    <text evidence="3 12">Belongs to the PP2C family.</text>
</comment>
<dbReference type="GO" id="GO:0016020">
    <property type="term" value="C:membrane"/>
    <property type="evidence" value="ECO:0007669"/>
    <property type="project" value="UniProtKB-SubCell"/>
</dbReference>
<feature type="compositionally biased region" description="Basic and acidic residues" evidence="13">
    <location>
        <begin position="513"/>
        <end position="522"/>
    </location>
</feature>
<feature type="domain" description="PPM-type phosphatase" evidence="14">
    <location>
        <begin position="26"/>
        <end position="464"/>
    </location>
</feature>
<evidence type="ECO:0000313" key="15">
    <source>
        <dbReference type="EMBL" id="KAF4674450.1"/>
    </source>
</evidence>
<feature type="compositionally biased region" description="Basic and acidic residues" evidence="13">
    <location>
        <begin position="105"/>
        <end position="115"/>
    </location>
</feature>
<keyword evidence="7" id="KW-0460">Magnesium</keyword>
<accession>A0A7J6MTA8</accession>
<keyword evidence="16" id="KW-1185">Reference proteome</keyword>
<keyword evidence="5" id="KW-0479">Metal-binding</keyword>
<evidence type="ECO:0000256" key="2">
    <source>
        <dbReference type="ARBA" id="ARBA00004170"/>
    </source>
</evidence>
<dbReference type="InterPro" id="IPR036457">
    <property type="entry name" value="PPM-type-like_dom_sf"/>
</dbReference>
<dbReference type="PANTHER" id="PTHR13832:SF803">
    <property type="entry name" value="PROTEIN PHOSPHATASE 1G"/>
    <property type="match status" value="1"/>
</dbReference>
<dbReference type="InterPro" id="IPR015655">
    <property type="entry name" value="PP2C"/>
</dbReference>
<evidence type="ECO:0000256" key="4">
    <source>
        <dbReference type="ARBA" id="ARBA00013081"/>
    </source>
</evidence>
<comment type="caution">
    <text evidence="15">The sequence shown here is derived from an EMBL/GenBank/DDBJ whole genome shotgun (WGS) entry which is preliminary data.</text>
</comment>
<feature type="region of interest" description="Disordered" evidence="13">
    <location>
        <begin position="471"/>
        <end position="555"/>
    </location>
</feature>
<evidence type="ECO:0000256" key="8">
    <source>
        <dbReference type="ARBA" id="ARBA00022912"/>
    </source>
</evidence>
<gene>
    <name evidence="15" type="primary">PPM1G_2</name>
    <name evidence="15" type="ORF">FOL47_009235</name>
</gene>
<reference evidence="15 16" key="1">
    <citation type="submission" date="2020-04" db="EMBL/GenBank/DDBJ databases">
        <title>Perkinsus chesapeaki whole genome sequence.</title>
        <authorList>
            <person name="Bogema D.R."/>
        </authorList>
    </citation>
    <scope>NUCLEOTIDE SEQUENCE [LARGE SCALE GENOMIC DNA]</scope>
    <source>
        <strain evidence="15">ATCC PRA-425</strain>
    </source>
</reference>
<feature type="region of interest" description="Disordered" evidence="13">
    <location>
        <begin position="169"/>
        <end position="237"/>
    </location>
</feature>
<evidence type="ECO:0000256" key="6">
    <source>
        <dbReference type="ARBA" id="ARBA00022801"/>
    </source>
</evidence>
<feature type="compositionally biased region" description="Acidic residues" evidence="13">
    <location>
        <begin position="116"/>
        <end position="126"/>
    </location>
</feature>
<dbReference type="Gene3D" id="3.60.40.10">
    <property type="entry name" value="PPM-type phosphatase domain"/>
    <property type="match status" value="2"/>
</dbReference>
<dbReference type="EMBL" id="JAAPAO010000063">
    <property type="protein sequence ID" value="KAF4674450.1"/>
    <property type="molecule type" value="Genomic_DNA"/>
</dbReference>
<comment type="subcellular location">
    <subcellularLocation>
        <location evidence="2">Membrane</location>
        <topology evidence="2">Peripheral membrane protein</topology>
    </subcellularLocation>
</comment>
<dbReference type="InterPro" id="IPR001932">
    <property type="entry name" value="PPM-type_phosphatase-like_dom"/>
</dbReference>
<evidence type="ECO:0000256" key="3">
    <source>
        <dbReference type="ARBA" id="ARBA00006702"/>
    </source>
</evidence>
<dbReference type="AlphaFoldDB" id="A0A7J6MTA8"/>
<keyword evidence="8 12" id="KW-0904">Protein phosphatase</keyword>
<dbReference type="InterPro" id="IPR000222">
    <property type="entry name" value="PP2C_BS"/>
</dbReference>
<organism evidence="15 16">
    <name type="scientific">Perkinsus chesapeaki</name>
    <name type="common">Clam parasite</name>
    <name type="synonym">Perkinsus andrewsi</name>
    <dbReference type="NCBI Taxonomy" id="330153"/>
    <lineage>
        <taxon>Eukaryota</taxon>
        <taxon>Sar</taxon>
        <taxon>Alveolata</taxon>
        <taxon>Perkinsozoa</taxon>
        <taxon>Perkinsea</taxon>
        <taxon>Perkinsida</taxon>
        <taxon>Perkinsidae</taxon>
        <taxon>Perkinsus</taxon>
    </lineage>
</organism>
<proteinExistence type="inferred from homology"/>
<dbReference type="EC" id="3.1.3.16" evidence="4"/>
<dbReference type="GO" id="GO:0004722">
    <property type="term" value="F:protein serine/threonine phosphatase activity"/>
    <property type="evidence" value="ECO:0007669"/>
    <property type="project" value="UniProtKB-EC"/>
</dbReference>
<comment type="catalytic activity">
    <reaction evidence="11">
        <text>O-phospho-L-threonyl-[protein] + H2O = L-threonyl-[protein] + phosphate</text>
        <dbReference type="Rhea" id="RHEA:47004"/>
        <dbReference type="Rhea" id="RHEA-COMP:11060"/>
        <dbReference type="Rhea" id="RHEA-COMP:11605"/>
        <dbReference type="ChEBI" id="CHEBI:15377"/>
        <dbReference type="ChEBI" id="CHEBI:30013"/>
        <dbReference type="ChEBI" id="CHEBI:43474"/>
        <dbReference type="ChEBI" id="CHEBI:61977"/>
        <dbReference type="EC" id="3.1.3.16"/>
    </reaction>
</comment>
<dbReference type="GO" id="GO:0046872">
    <property type="term" value="F:metal ion binding"/>
    <property type="evidence" value="ECO:0007669"/>
    <property type="project" value="UniProtKB-KW"/>
</dbReference>
<feature type="compositionally biased region" description="Low complexity" evidence="13">
    <location>
        <begin position="169"/>
        <end position="190"/>
    </location>
</feature>
<dbReference type="Pfam" id="PF00481">
    <property type="entry name" value="PP2C"/>
    <property type="match status" value="2"/>
</dbReference>
<protein>
    <recommendedName>
        <fullName evidence="4">protein-serine/threonine phosphatase</fullName>
        <ecNumber evidence="4">3.1.3.16</ecNumber>
    </recommendedName>
</protein>
<feature type="region of interest" description="Disordered" evidence="13">
    <location>
        <begin position="105"/>
        <end position="143"/>
    </location>
</feature>